<keyword evidence="4 7" id="KW-0068">Autocatalytic cleavage</keyword>
<name>A0ABW9H0M0_9FIRM</name>
<dbReference type="Proteomes" id="UP001631949">
    <property type="component" value="Unassembled WGS sequence"/>
</dbReference>
<keyword evidence="3 7" id="KW-0378">Hydrolase</keyword>
<proteinExistence type="inferred from homology"/>
<feature type="domain" description="HTH cro/C1-type" evidence="8">
    <location>
        <begin position="7"/>
        <end position="62"/>
    </location>
</feature>
<dbReference type="SUPFAM" id="SSF51306">
    <property type="entry name" value="LexA/Signal peptidase"/>
    <property type="match status" value="1"/>
</dbReference>
<dbReference type="Pfam" id="PF00717">
    <property type="entry name" value="Peptidase_S24"/>
    <property type="match status" value="1"/>
</dbReference>
<dbReference type="PANTHER" id="PTHR33516:SF2">
    <property type="entry name" value="LEXA REPRESSOR-RELATED"/>
    <property type="match status" value="1"/>
</dbReference>
<evidence type="ECO:0000256" key="1">
    <source>
        <dbReference type="ARBA" id="ARBA00007484"/>
    </source>
</evidence>
<organism evidence="9 10">
    <name type="scientific">Peptococcus simiae</name>
    <dbReference type="NCBI Taxonomy" id="1643805"/>
    <lineage>
        <taxon>Bacteria</taxon>
        <taxon>Bacillati</taxon>
        <taxon>Bacillota</taxon>
        <taxon>Clostridia</taxon>
        <taxon>Eubacteriales</taxon>
        <taxon>Peptococcaceae</taxon>
        <taxon>Peptococcus</taxon>
    </lineage>
</organism>
<dbReference type="PRINTS" id="PR00726">
    <property type="entry name" value="LEXASERPTASE"/>
</dbReference>
<protein>
    <submittedName>
        <fullName evidence="9">LexA family protein</fullName>
    </submittedName>
</protein>
<evidence type="ECO:0000256" key="6">
    <source>
        <dbReference type="ARBA" id="ARBA00023236"/>
    </source>
</evidence>
<dbReference type="InterPro" id="IPR015927">
    <property type="entry name" value="Peptidase_S24_S26A/B/C"/>
</dbReference>
<dbReference type="Gene3D" id="2.10.109.10">
    <property type="entry name" value="Umud Fragment, subunit A"/>
    <property type="match status" value="1"/>
</dbReference>
<dbReference type="EMBL" id="JBJUVG010000014">
    <property type="protein sequence ID" value="MFM9414353.1"/>
    <property type="molecule type" value="Genomic_DNA"/>
</dbReference>
<evidence type="ECO:0000313" key="9">
    <source>
        <dbReference type="EMBL" id="MFM9414353.1"/>
    </source>
</evidence>
<dbReference type="Pfam" id="PF01381">
    <property type="entry name" value="HTH_3"/>
    <property type="match status" value="1"/>
</dbReference>
<sequence>MSIGDRIRKQRLKKDLSQEDLAKMIGTTRQNIYKYETGIVSNIPSDKIEAIARSLQVSPAYLMGWQESDNIVSEDIDLSLYDNILPIKTKKIPLLGEIACGVPIYADEDRECYVEVGTDIRADFALKAKGDSMIGAYIRDGDIVFIRKQPTVEEGEIAAVIIDDEATLKRVYFHKEIGAVELRADNIAYKSLIYSGPELEQLHILGKAIAFQSDVK</sequence>
<evidence type="ECO:0000256" key="3">
    <source>
        <dbReference type="ARBA" id="ARBA00022801"/>
    </source>
</evidence>
<dbReference type="InterPro" id="IPR039418">
    <property type="entry name" value="LexA-like"/>
</dbReference>
<evidence type="ECO:0000259" key="8">
    <source>
        <dbReference type="PROSITE" id="PS50943"/>
    </source>
</evidence>
<dbReference type="CDD" id="cd06529">
    <property type="entry name" value="S24_LexA-like"/>
    <property type="match status" value="1"/>
</dbReference>
<gene>
    <name evidence="9" type="ORF">ACKQTC_08235</name>
</gene>
<dbReference type="PROSITE" id="PS50943">
    <property type="entry name" value="HTH_CROC1"/>
    <property type="match status" value="1"/>
</dbReference>
<evidence type="ECO:0000256" key="2">
    <source>
        <dbReference type="ARBA" id="ARBA00022763"/>
    </source>
</evidence>
<keyword evidence="10" id="KW-1185">Reference proteome</keyword>
<dbReference type="InterPro" id="IPR006197">
    <property type="entry name" value="Peptidase_S24_LexA"/>
</dbReference>
<keyword evidence="2" id="KW-0227">DNA damage</keyword>
<evidence type="ECO:0000313" key="10">
    <source>
        <dbReference type="Proteomes" id="UP001631949"/>
    </source>
</evidence>
<reference evidence="9 10" key="1">
    <citation type="journal article" date="2016" name="Int. J. Syst. Evol. Microbiol.">
        <title>Peptococcus simiae sp. nov., isolated from rhesus macaque faeces and emended description of the genus Peptococcus.</title>
        <authorList>
            <person name="Shkoporov A.N."/>
            <person name="Efimov B.A."/>
            <person name="Kondova I."/>
            <person name="Ouwerling B."/>
            <person name="Chaplin A.V."/>
            <person name="Shcherbakova V.A."/>
            <person name="Langermans J.A.M."/>
        </authorList>
    </citation>
    <scope>NUCLEOTIDE SEQUENCE [LARGE SCALE GENOMIC DNA]</scope>
    <source>
        <strain evidence="9 10">M108</strain>
    </source>
</reference>
<dbReference type="CDD" id="cd00093">
    <property type="entry name" value="HTH_XRE"/>
    <property type="match status" value="1"/>
</dbReference>
<dbReference type="PANTHER" id="PTHR33516">
    <property type="entry name" value="LEXA REPRESSOR"/>
    <property type="match status" value="1"/>
</dbReference>
<evidence type="ECO:0000256" key="5">
    <source>
        <dbReference type="ARBA" id="ARBA00023204"/>
    </source>
</evidence>
<dbReference type="InterPro" id="IPR036286">
    <property type="entry name" value="LexA/Signal_pep-like_sf"/>
</dbReference>
<evidence type="ECO:0000256" key="4">
    <source>
        <dbReference type="ARBA" id="ARBA00022813"/>
    </source>
</evidence>
<comment type="similarity">
    <text evidence="1 7">Belongs to the peptidase S24 family.</text>
</comment>
<evidence type="ECO:0000256" key="7">
    <source>
        <dbReference type="RuleBase" id="RU003991"/>
    </source>
</evidence>
<dbReference type="SMART" id="SM00530">
    <property type="entry name" value="HTH_XRE"/>
    <property type="match status" value="1"/>
</dbReference>
<dbReference type="RefSeq" id="WP_408977967.1">
    <property type="nucleotide sequence ID" value="NZ_JBJUVG010000014.1"/>
</dbReference>
<keyword evidence="5" id="KW-0234">DNA repair</keyword>
<dbReference type="InterPro" id="IPR050077">
    <property type="entry name" value="LexA_repressor"/>
</dbReference>
<keyword evidence="6" id="KW-0742">SOS response</keyword>
<dbReference type="InterPro" id="IPR001387">
    <property type="entry name" value="Cro/C1-type_HTH"/>
</dbReference>
<dbReference type="Gene3D" id="1.10.260.40">
    <property type="entry name" value="lambda repressor-like DNA-binding domains"/>
    <property type="match status" value="1"/>
</dbReference>
<comment type="caution">
    <text evidence="9">The sequence shown here is derived from an EMBL/GenBank/DDBJ whole genome shotgun (WGS) entry which is preliminary data.</text>
</comment>
<dbReference type="SUPFAM" id="SSF47413">
    <property type="entry name" value="lambda repressor-like DNA-binding domains"/>
    <property type="match status" value="1"/>
</dbReference>
<dbReference type="InterPro" id="IPR010982">
    <property type="entry name" value="Lambda_DNA-bd_dom_sf"/>
</dbReference>
<accession>A0ABW9H0M0</accession>